<dbReference type="EMBL" id="CP093313">
    <property type="protein sequence ID" value="UWZ84636.1"/>
    <property type="molecule type" value="Genomic_DNA"/>
</dbReference>
<sequence>MAVYVDDMQAPFGRMVMCHMIADTSTELREMARRVGVAARWIQYADTWKEHFDICKSKRELAISFGAIAITTRELAAMGYRPYRARSPESHNSRGANVGMRFMVIASSVRGQLAVPEPLDETGQALAIARVEMEQRSQAQAHALWNDRPGGDPTLPMRDRMRVTPDEVAWARRILACIGEERFARTFSRI</sequence>
<evidence type="ECO:0000259" key="2">
    <source>
        <dbReference type="Pfam" id="PF13223"/>
    </source>
</evidence>
<evidence type="ECO:0000313" key="3">
    <source>
        <dbReference type="EMBL" id="UWZ84636.1"/>
    </source>
</evidence>
<dbReference type="InterPro" id="IPR025109">
    <property type="entry name" value="DUF4031"/>
</dbReference>
<dbReference type="AlphaFoldDB" id="A0A9J7BP25"/>
<gene>
    <name evidence="3" type="ORF">MOP44_01575</name>
</gene>
<reference evidence="3" key="1">
    <citation type="submission" date="2021-04" db="EMBL/GenBank/DDBJ databases">
        <title>Phylogenetic analysis of Acidobacteriaceae.</title>
        <authorList>
            <person name="Qiu L."/>
            <person name="Zhang Q."/>
        </authorList>
    </citation>
    <scope>NUCLEOTIDE SEQUENCE</scope>
    <source>
        <strain evidence="3">DSM 25168</strain>
    </source>
</reference>
<feature type="domain" description="DUF4031" evidence="2">
    <location>
        <begin position="3"/>
        <end position="78"/>
    </location>
</feature>
<evidence type="ECO:0000313" key="4">
    <source>
        <dbReference type="Proteomes" id="UP001059380"/>
    </source>
</evidence>
<dbReference type="KEGG" id="orp:MOP44_01575"/>
<accession>A0A9J7BP25</accession>
<proteinExistence type="predicted"/>
<evidence type="ECO:0000256" key="1">
    <source>
        <dbReference type="SAM" id="MobiDB-lite"/>
    </source>
</evidence>
<dbReference type="Proteomes" id="UP001059380">
    <property type="component" value="Chromosome"/>
</dbReference>
<feature type="region of interest" description="Disordered" evidence="1">
    <location>
        <begin position="140"/>
        <end position="159"/>
    </location>
</feature>
<organism evidence="3 4">
    <name type="scientific">Occallatibacter riparius</name>
    <dbReference type="NCBI Taxonomy" id="1002689"/>
    <lineage>
        <taxon>Bacteria</taxon>
        <taxon>Pseudomonadati</taxon>
        <taxon>Acidobacteriota</taxon>
        <taxon>Terriglobia</taxon>
        <taxon>Terriglobales</taxon>
        <taxon>Acidobacteriaceae</taxon>
        <taxon>Occallatibacter</taxon>
    </lineage>
</organism>
<dbReference type="Pfam" id="PF13223">
    <property type="entry name" value="DUF4031"/>
    <property type="match status" value="1"/>
</dbReference>
<keyword evidence="4" id="KW-1185">Reference proteome</keyword>
<dbReference type="RefSeq" id="WP_260794143.1">
    <property type="nucleotide sequence ID" value="NZ_CP093313.1"/>
</dbReference>
<name>A0A9J7BP25_9BACT</name>
<protein>
    <submittedName>
        <fullName evidence="3">DUF4031 domain-containing protein</fullName>
    </submittedName>
</protein>